<proteinExistence type="predicted"/>
<evidence type="ECO:0000259" key="2">
    <source>
        <dbReference type="PROSITE" id="PS51832"/>
    </source>
</evidence>
<evidence type="ECO:0000313" key="4">
    <source>
        <dbReference type="Proteomes" id="UP000291613"/>
    </source>
</evidence>
<dbReference type="Pfam" id="PF13487">
    <property type="entry name" value="HD_5"/>
    <property type="match status" value="1"/>
</dbReference>
<dbReference type="PANTHER" id="PTHR43155">
    <property type="entry name" value="CYCLIC DI-GMP PHOSPHODIESTERASE PA4108-RELATED"/>
    <property type="match status" value="1"/>
</dbReference>
<organism evidence="3 4">
    <name type="scientific">Hansschlegelia quercus</name>
    <dbReference type="NCBI Taxonomy" id="2528245"/>
    <lineage>
        <taxon>Bacteria</taxon>
        <taxon>Pseudomonadati</taxon>
        <taxon>Pseudomonadota</taxon>
        <taxon>Alphaproteobacteria</taxon>
        <taxon>Hyphomicrobiales</taxon>
        <taxon>Methylopilaceae</taxon>
        <taxon>Hansschlegelia</taxon>
    </lineage>
</organism>
<dbReference type="InterPro" id="IPR003607">
    <property type="entry name" value="HD/PDEase_dom"/>
</dbReference>
<dbReference type="Gene3D" id="1.10.3210.10">
    <property type="entry name" value="Hypothetical protein af1432"/>
    <property type="match status" value="1"/>
</dbReference>
<feature type="domain" description="HD-GYP" evidence="2">
    <location>
        <begin position="191"/>
        <end position="385"/>
    </location>
</feature>
<dbReference type="PROSITE" id="PS51832">
    <property type="entry name" value="HD_GYP"/>
    <property type="match status" value="1"/>
</dbReference>
<keyword evidence="4" id="KW-1185">Reference proteome</keyword>
<dbReference type="SMART" id="SM00471">
    <property type="entry name" value="HDc"/>
    <property type="match status" value="1"/>
</dbReference>
<dbReference type="InterPro" id="IPR037522">
    <property type="entry name" value="HD_GYP_dom"/>
</dbReference>
<dbReference type="PANTHER" id="PTHR43155:SF2">
    <property type="entry name" value="CYCLIC DI-GMP PHOSPHODIESTERASE PA4108"/>
    <property type="match status" value="1"/>
</dbReference>
<dbReference type="SUPFAM" id="SSF109604">
    <property type="entry name" value="HD-domain/PDEase-like"/>
    <property type="match status" value="1"/>
</dbReference>
<dbReference type="NCBIfam" id="TIGR00277">
    <property type="entry name" value="HDIG"/>
    <property type="match status" value="1"/>
</dbReference>
<evidence type="ECO:0000313" key="3">
    <source>
        <dbReference type="EMBL" id="TBN47657.1"/>
    </source>
</evidence>
<sequence length="388" mass="41780">MPTPNDLNLPDAKPENGRLIDPARSRGSVGMRENPVLILTDDLRRGREIASDLSLLTEWIAVRLVTDAADDFDAALVVSDIAFSRPSSIAGLRARLARAASPVRAHVCVIRRDTPHDRAQANALGASSIVNVKQRAEGLRAGLAPFLPRRAAPKTQPSVAASRAMTDLLEAARSGGFVPPALADKGAEVVRKALDDVAIRGWLEFVWRFDDATHQHCMLVAGLAAAFASTLGFSRSDTLRLTRGALLHDIGKARIPIEILNKPGSLTQAEWTVMRTHAPTGFELLAGQGYDDETLAIVRSHHELLDGSGYPDGLRGDAIADVVRLVTICDIFAALIEKRPYRRAISCEEAYGILSKMDGKLDRDLVRAFKPVALASGEPAFARAAGRG</sequence>
<name>A0A4Q9G9T9_9HYPH</name>
<dbReference type="InterPro" id="IPR006675">
    <property type="entry name" value="HDIG_dom"/>
</dbReference>
<comment type="caution">
    <text evidence="3">The sequence shown here is derived from an EMBL/GenBank/DDBJ whole genome shotgun (WGS) entry which is preliminary data.</text>
</comment>
<accession>A0A4Q9G9T9</accession>
<gene>
    <name evidence="3" type="ORF">EYR15_16010</name>
</gene>
<dbReference type="AlphaFoldDB" id="A0A4Q9G9T9"/>
<dbReference type="CDD" id="cd00077">
    <property type="entry name" value="HDc"/>
    <property type="match status" value="1"/>
</dbReference>
<feature type="region of interest" description="Disordered" evidence="1">
    <location>
        <begin position="1"/>
        <end position="26"/>
    </location>
</feature>
<reference evidence="3 4" key="1">
    <citation type="submission" date="2019-02" db="EMBL/GenBank/DDBJ databases">
        <title>Hansschlegelia quercus sp. nov., a novel methylotrophic bacterium from buds of oak (Quercus robur L.).</title>
        <authorList>
            <person name="Agafonova N.V."/>
            <person name="Kaparullina E.N."/>
            <person name="Grouzdev D.S."/>
            <person name="Doronina N.V."/>
        </authorList>
    </citation>
    <scope>NUCLEOTIDE SEQUENCE [LARGE SCALE GENOMIC DNA]</scope>
    <source>
        <strain evidence="3 4">Dub</strain>
    </source>
</reference>
<protein>
    <submittedName>
        <fullName evidence="3">HD domain-containing protein</fullName>
    </submittedName>
</protein>
<evidence type="ECO:0000256" key="1">
    <source>
        <dbReference type="SAM" id="MobiDB-lite"/>
    </source>
</evidence>
<feature type="compositionally biased region" description="Basic and acidic residues" evidence="1">
    <location>
        <begin position="12"/>
        <end position="24"/>
    </location>
</feature>
<dbReference type="GO" id="GO:0008081">
    <property type="term" value="F:phosphoric diester hydrolase activity"/>
    <property type="evidence" value="ECO:0007669"/>
    <property type="project" value="UniProtKB-ARBA"/>
</dbReference>
<dbReference type="Proteomes" id="UP000291613">
    <property type="component" value="Unassembled WGS sequence"/>
</dbReference>
<dbReference type="EMBL" id="SIUB01000010">
    <property type="protein sequence ID" value="TBN47657.1"/>
    <property type="molecule type" value="Genomic_DNA"/>
</dbReference>
<dbReference type="OrthoDB" id="9802066at2"/>